<dbReference type="RefSeq" id="WP_218443834.1">
    <property type="nucleotide sequence ID" value="NZ_JAGSPA010000001.1"/>
</dbReference>
<protein>
    <recommendedName>
        <fullName evidence="1">2-hydroxychromene-2-carboxylate isomerase</fullName>
        <ecNumber evidence="1">5.99.1.4</ecNumber>
    </recommendedName>
</protein>
<gene>
    <name evidence="3" type="ORF">KCG44_01760</name>
</gene>
<organism evidence="3 4">
    <name type="scientific">Pacificimonas pallii</name>
    <dbReference type="NCBI Taxonomy" id="2827236"/>
    <lineage>
        <taxon>Bacteria</taxon>
        <taxon>Pseudomonadati</taxon>
        <taxon>Pseudomonadota</taxon>
        <taxon>Alphaproteobacteria</taxon>
        <taxon>Sphingomonadales</taxon>
        <taxon>Sphingosinicellaceae</taxon>
        <taxon>Pacificimonas</taxon>
    </lineage>
</organism>
<dbReference type="InterPro" id="IPR051924">
    <property type="entry name" value="GST_Kappa/NadH"/>
</dbReference>
<dbReference type="PANTHER" id="PTHR42943:SF2">
    <property type="entry name" value="GLUTATHIONE S-TRANSFERASE KAPPA 1"/>
    <property type="match status" value="1"/>
</dbReference>
<evidence type="ECO:0000259" key="2">
    <source>
        <dbReference type="Pfam" id="PF01323"/>
    </source>
</evidence>
<proteinExistence type="inferred from homology"/>
<dbReference type="EC" id="5.99.1.4" evidence="1"/>
<evidence type="ECO:0000313" key="3">
    <source>
        <dbReference type="EMBL" id="MBV7255505.1"/>
    </source>
</evidence>
<dbReference type="EMBL" id="JAGSPA010000001">
    <property type="protein sequence ID" value="MBV7255505.1"/>
    <property type="molecule type" value="Genomic_DNA"/>
</dbReference>
<keyword evidence="1" id="KW-0413">Isomerase</keyword>
<dbReference type="Proteomes" id="UP000722336">
    <property type="component" value="Unassembled WGS sequence"/>
</dbReference>
<dbReference type="InterPro" id="IPR014440">
    <property type="entry name" value="HCCAis_GSTk"/>
</dbReference>
<dbReference type="PIRSF" id="PIRSF006386">
    <property type="entry name" value="HCCAis_GSTk"/>
    <property type="match status" value="1"/>
</dbReference>
<comment type="similarity">
    <text evidence="1">Belongs to the GST superfamily. NadH family.</text>
</comment>
<dbReference type="InterPro" id="IPR001853">
    <property type="entry name" value="DSBA-like_thioredoxin_dom"/>
</dbReference>
<name>A0ABS6SAY7_9SPHN</name>
<evidence type="ECO:0000313" key="4">
    <source>
        <dbReference type="Proteomes" id="UP000722336"/>
    </source>
</evidence>
<sequence>MTTLTADLFWSFRSPYSFLATRRYRALVREYDLEIVFRPVYPLAIREPDFFERNHPNWLGYVMRDVMRLSQYLQIEIGRPTPDPIVQDIATRKISSDQPHIFRLTRLGQAAARAGRGLAFADEASRLIWEGKVSWNEGDHLAAAAARAGLDLAALDQEAAREADALDAEIAANQAALEAGGHWGVPTLLFNGEPFFGQDRIDVALWRMKQAGLSRRLS</sequence>
<evidence type="ECO:0000256" key="1">
    <source>
        <dbReference type="PIRNR" id="PIRNR006386"/>
    </source>
</evidence>
<reference evidence="3 4" key="1">
    <citation type="submission" date="2021-04" db="EMBL/GenBank/DDBJ databases">
        <authorList>
            <person name="Pira H."/>
            <person name="Risdian C."/>
            <person name="Wink J."/>
        </authorList>
    </citation>
    <scope>NUCLEOTIDE SEQUENCE [LARGE SCALE GENOMIC DNA]</scope>
    <source>
        <strain evidence="3 4">WHA3</strain>
    </source>
</reference>
<accession>A0ABS6SAY7</accession>
<keyword evidence="4" id="KW-1185">Reference proteome</keyword>
<dbReference type="Pfam" id="PF01323">
    <property type="entry name" value="DSBA"/>
    <property type="match status" value="1"/>
</dbReference>
<comment type="catalytic activity">
    <reaction evidence="1">
        <text>2-hydroxychromene-2-carboxylate = (3E)-4-(2-hydroxyphenyl)-2-oxobut-3-enoate</text>
        <dbReference type="Rhea" id="RHEA:27401"/>
        <dbReference type="ChEBI" id="CHEBI:59350"/>
        <dbReference type="ChEBI" id="CHEBI:59353"/>
        <dbReference type="EC" id="5.99.1.4"/>
    </reaction>
</comment>
<dbReference type="PANTHER" id="PTHR42943">
    <property type="entry name" value="GLUTATHIONE S-TRANSFERASE KAPPA"/>
    <property type="match status" value="1"/>
</dbReference>
<comment type="caution">
    <text evidence="3">The sequence shown here is derived from an EMBL/GenBank/DDBJ whole genome shotgun (WGS) entry which is preliminary data.</text>
</comment>
<feature type="domain" description="DSBA-like thioredoxin" evidence="2">
    <location>
        <begin position="7"/>
        <end position="203"/>
    </location>
</feature>